<dbReference type="Proteomes" id="UP000245845">
    <property type="component" value="Unassembled WGS sequence"/>
</dbReference>
<dbReference type="RefSeq" id="WP_109734022.1">
    <property type="nucleotide sequence ID" value="NZ_BAAACK010000017.1"/>
</dbReference>
<dbReference type="PANTHER" id="PTHR48098">
    <property type="entry name" value="ENTEROCHELIN ESTERASE-RELATED"/>
    <property type="match status" value="1"/>
</dbReference>
<dbReference type="InterPro" id="IPR029058">
    <property type="entry name" value="AB_hydrolase_fold"/>
</dbReference>
<dbReference type="Pfam" id="PF00756">
    <property type="entry name" value="Esterase"/>
    <property type="match status" value="1"/>
</dbReference>
<comment type="caution">
    <text evidence="1">The sequence shown here is derived from an EMBL/GenBank/DDBJ whole genome shotgun (WGS) entry which is preliminary data.</text>
</comment>
<dbReference type="AlphaFoldDB" id="A0A2Y9BNQ4"/>
<proteinExistence type="predicted"/>
<dbReference type="PANTHER" id="PTHR48098:SF1">
    <property type="entry name" value="DIACYLGLYCEROL ACYLTRANSFERASE_MYCOLYLTRANSFERASE AG85A"/>
    <property type="match status" value="1"/>
</dbReference>
<keyword evidence="2" id="KW-1185">Reference proteome</keyword>
<sequence>MAWIQCNYHSDILGKTMGMEVIIPEPDIFYKREELLKVGRFPVVYLLHGRNGTGIDWIRNTSVERYAMENQTAVVMPSVDNGCYENMGGSAYWTYLTEEVKAKAEVYFPVSKRREECFVAGAGEGAYGALKWGAEFPGRFHTAGCISPVWEDEQKLRECQRKYREHEGQDRKLPELLEYAEAPQEDGEYCDRSLGELFRALPLPRNLYKNW</sequence>
<organism evidence="1 2">
    <name type="scientific">Faecalicatena orotica</name>
    <dbReference type="NCBI Taxonomy" id="1544"/>
    <lineage>
        <taxon>Bacteria</taxon>
        <taxon>Bacillati</taxon>
        <taxon>Bacillota</taxon>
        <taxon>Clostridia</taxon>
        <taxon>Lachnospirales</taxon>
        <taxon>Lachnospiraceae</taxon>
        <taxon>Faecalicatena</taxon>
    </lineage>
</organism>
<protein>
    <submittedName>
        <fullName evidence="1">Putative esterase</fullName>
    </submittedName>
</protein>
<dbReference type="InterPro" id="IPR050583">
    <property type="entry name" value="Mycobacterial_A85_antigen"/>
</dbReference>
<dbReference type="OrthoDB" id="9803578at2"/>
<dbReference type="GO" id="GO:0016747">
    <property type="term" value="F:acyltransferase activity, transferring groups other than amino-acyl groups"/>
    <property type="evidence" value="ECO:0007669"/>
    <property type="project" value="TreeGrafter"/>
</dbReference>
<dbReference type="SUPFAM" id="SSF53474">
    <property type="entry name" value="alpha/beta-Hydrolases"/>
    <property type="match status" value="1"/>
</dbReference>
<dbReference type="InterPro" id="IPR000801">
    <property type="entry name" value="Esterase-like"/>
</dbReference>
<reference evidence="1 2" key="1">
    <citation type="submission" date="2018-05" db="EMBL/GenBank/DDBJ databases">
        <title>The Hungate 1000. A catalogue of reference genomes from the rumen microbiome.</title>
        <authorList>
            <person name="Kelly W."/>
        </authorList>
    </citation>
    <scope>NUCLEOTIDE SEQUENCE [LARGE SCALE GENOMIC DNA]</scope>
    <source>
        <strain evidence="1 2">NLAE-zl-C242</strain>
    </source>
</reference>
<gene>
    <name evidence="1" type="ORF">A8806_1295</name>
</gene>
<evidence type="ECO:0000313" key="1">
    <source>
        <dbReference type="EMBL" id="PWJ17064.1"/>
    </source>
</evidence>
<accession>A0A2Y9BNQ4</accession>
<name>A0A2Y9BNQ4_9FIRM</name>
<dbReference type="Gene3D" id="3.40.50.1820">
    <property type="entry name" value="alpha/beta hydrolase"/>
    <property type="match status" value="1"/>
</dbReference>
<evidence type="ECO:0000313" key="2">
    <source>
        <dbReference type="Proteomes" id="UP000245845"/>
    </source>
</evidence>
<dbReference type="EMBL" id="QGDL01000029">
    <property type="protein sequence ID" value="PWJ17064.1"/>
    <property type="molecule type" value="Genomic_DNA"/>
</dbReference>